<dbReference type="GO" id="GO:0005615">
    <property type="term" value="C:extracellular space"/>
    <property type="evidence" value="ECO:0007669"/>
    <property type="project" value="TreeGrafter"/>
</dbReference>
<reference evidence="12" key="1">
    <citation type="submission" date="2025-08" db="UniProtKB">
        <authorList>
            <consortium name="Ensembl"/>
        </authorList>
    </citation>
    <scope>IDENTIFICATION</scope>
</reference>
<evidence type="ECO:0000259" key="11">
    <source>
        <dbReference type="Pfam" id="PF23541"/>
    </source>
</evidence>
<proteinExistence type="inferred from homology"/>
<keyword evidence="5" id="KW-0732">Signal</keyword>
<gene>
    <name evidence="12" type="primary">CRHBP</name>
</gene>
<evidence type="ECO:0000256" key="5">
    <source>
        <dbReference type="ARBA" id="ARBA00022729"/>
    </source>
</evidence>
<evidence type="ECO:0000313" key="12">
    <source>
        <dbReference type="Ensembl" id="ENSABRP00000001718.1"/>
    </source>
</evidence>
<dbReference type="Proteomes" id="UP000694426">
    <property type="component" value="Unplaced"/>
</dbReference>
<keyword evidence="4" id="KW-0964">Secreted</keyword>
<organism evidence="12 13">
    <name type="scientific">Anser brachyrhynchus</name>
    <name type="common">Pink-footed goose</name>
    <dbReference type="NCBI Taxonomy" id="132585"/>
    <lineage>
        <taxon>Eukaryota</taxon>
        <taxon>Metazoa</taxon>
        <taxon>Chordata</taxon>
        <taxon>Craniata</taxon>
        <taxon>Vertebrata</taxon>
        <taxon>Euteleostomi</taxon>
        <taxon>Archelosauria</taxon>
        <taxon>Archosauria</taxon>
        <taxon>Dinosauria</taxon>
        <taxon>Saurischia</taxon>
        <taxon>Theropoda</taxon>
        <taxon>Coelurosauria</taxon>
        <taxon>Aves</taxon>
        <taxon>Neognathae</taxon>
        <taxon>Galloanserae</taxon>
        <taxon>Anseriformes</taxon>
        <taxon>Anatidae</taxon>
        <taxon>Anserinae</taxon>
        <taxon>Anser</taxon>
    </lineage>
</organism>
<dbReference type="PANTHER" id="PTHR10278:SF0">
    <property type="entry name" value="CORTICOTROPIN-RELEASING FACTOR-BINDING PROTEIN"/>
    <property type="match status" value="1"/>
</dbReference>
<dbReference type="PANTHER" id="PTHR10278">
    <property type="entry name" value="CORTICOTROPIN-RELEASING FACTOR-BINDING PROTEIN"/>
    <property type="match status" value="1"/>
</dbReference>
<dbReference type="InterPro" id="IPR035914">
    <property type="entry name" value="Sperma_CUB_dom_sf"/>
</dbReference>
<accession>A0A8B9BBB5</accession>
<comment type="subcellular location">
    <subcellularLocation>
        <location evidence="1">Secreted</location>
    </subcellularLocation>
</comment>
<reference evidence="12" key="2">
    <citation type="submission" date="2025-09" db="UniProtKB">
        <authorList>
            <consortium name="Ensembl"/>
        </authorList>
    </citation>
    <scope>IDENTIFICATION</scope>
</reference>
<feature type="domain" description="Corticotropin-releasing factor binding protein C-terminal" evidence="11">
    <location>
        <begin position="246"/>
        <end position="294"/>
    </location>
</feature>
<dbReference type="Pfam" id="PF05428">
    <property type="entry name" value="CRF-BP_N"/>
    <property type="match status" value="1"/>
</dbReference>
<dbReference type="Ensembl" id="ENSABRT00000002557.1">
    <property type="protein sequence ID" value="ENSABRP00000001718.1"/>
    <property type="gene ID" value="ENSABRG00000001746.1"/>
</dbReference>
<dbReference type="GO" id="GO:0051460">
    <property type="term" value="P:negative regulation of corticotropin secretion"/>
    <property type="evidence" value="ECO:0007669"/>
    <property type="project" value="TreeGrafter"/>
</dbReference>
<dbReference type="GeneTree" id="ENSGT00390000001362"/>
<evidence type="ECO:0000313" key="13">
    <source>
        <dbReference type="Proteomes" id="UP000694426"/>
    </source>
</evidence>
<evidence type="ECO:0000256" key="6">
    <source>
        <dbReference type="ARBA" id="ARBA00023157"/>
    </source>
</evidence>
<evidence type="ECO:0000256" key="4">
    <source>
        <dbReference type="ARBA" id="ARBA00022525"/>
    </source>
</evidence>
<sequence length="296" mass="33203">MPTYCVTARGIQLPWVTLSVRGPSASPPNSSIKRVAGRCPGGSCLPAQSSRHSAWAERGASMLSTFQLQCHLILIFLAAYKGETRYLEVRDAGEDEPFLLLSEDLKRELSAGQIYRRSLRCIDMLSIEGQFTFTAEQPQLHCATFFIGEPEELITIDYDFVNIDCQGGDFLKVFDGWILKGEKFPSSLDHPLPTSERYTDFCESGNMQRSIRSSQNVAMIFFRIHQPGNGFTVTVKKTTNLFPCNVISQTPSGRFTMVIPHQHRNCSFSIIYPVVIKISDLILGHLNGLFLKQAFH</sequence>
<comment type="similarity">
    <text evidence="2">Belongs to the CRF-binding protein family.</text>
</comment>
<keyword evidence="7" id="KW-0325">Glycoprotein</keyword>
<dbReference type="Gene3D" id="2.60.120.290">
    <property type="entry name" value="Spermadhesin, CUB domain"/>
    <property type="match status" value="1"/>
</dbReference>
<dbReference type="InterPro" id="IPR056178">
    <property type="entry name" value="CRF-BP_C"/>
</dbReference>
<evidence type="ECO:0000256" key="1">
    <source>
        <dbReference type="ARBA" id="ARBA00004613"/>
    </source>
</evidence>
<dbReference type="AlphaFoldDB" id="A0A8B9BBB5"/>
<keyword evidence="13" id="KW-1185">Reference proteome</keyword>
<evidence type="ECO:0000259" key="10">
    <source>
        <dbReference type="Pfam" id="PF05428"/>
    </source>
</evidence>
<dbReference type="InterPro" id="IPR056177">
    <property type="entry name" value="CRF-BP_N"/>
</dbReference>
<protein>
    <recommendedName>
        <fullName evidence="3">Corticotropin-releasing factor-binding protein</fullName>
    </recommendedName>
    <alternativeName>
        <fullName evidence="9">Corticotropin-releasing hormone-binding protein</fullName>
    </alternativeName>
</protein>
<dbReference type="Pfam" id="PF23541">
    <property type="entry name" value="CRF-BP_C"/>
    <property type="match status" value="1"/>
</dbReference>
<evidence type="ECO:0000256" key="8">
    <source>
        <dbReference type="ARBA" id="ARBA00024997"/>
    </source>
</evidence>
<dbReference type="InterPro" id="IPR008435">
    <property type="entry name" value="CRF-bd"/>
</dbReference>
<evidence type="ECO:0000256" key="3">
    <source>
        <dbReference type="ARBA" id="ARBA00015713"/>
    </source>
</evidence>
<comment type="function">
    <text evidence="8">Binds CRF and inactivates it. May prevent inappropriate pituitary-adrenal stimulation in pregnancy.</text>
</comment>
<dbReference type="GO" id="GO:0051424">
    <property type="term" value="F:corticotropin-releasing hormone binding"/>
    <property type="evidence" value="ECO:0007669"/>
    <property type="project" value="InterPro"/>
</dbReference>
<feature type="domain" description="Corticotropin-releasing factor binding protein N-terminal" evidence="10">
    <location>
        <begin position="113"/>
        <end position="238"/>
    </location>
</feature>
<evidence type="ECO:0000256" key="9">
    <source>
        <dbReference type="ARBA" id="ARBA00033162"/>
    </source>
</evidence>
<evidence type="ECO:0000256" key="7">
    <source>
        <dbReference type="ARBA" id="ARBA00023180"/>
    </source>
</evidence>
<dbReference type="SUPFAM" id="SSF49854">
    <property type="entry name" value="Spermadhesin, CUB domain"/>
    <property type="match status" value="1"/>
</dbReference>
<keyword evidence="6" id="KW-1015">Disulfide bond</keyword>
<evidence type="ECO:0000256" key="2">
    <source>
        <dbReference type="ARBA" id="ARBA00008313"/>
    </source>
</evidence>
<name>A0A8B9BBB5_9AVES</name>
<dbReference type="GO" id="GO:0009755">
    <property type="term" value="P:hormone-mediated signaling pathway"/>
    <property type="evidence" value="ECO:0007669"/>
    <property type="project" value="TreeGrafter"/>
</dbReference>